<protein>
    <submittedName>
        <fullName evidence="5">GntR family transcriptional regulator</fullName>
    </submittedName>
</protein>
<dbReference type="PROSITE" id="PS50949">
    <property type="entry name" value="HTH_GNTR"/>
    <property type="match status" value="1"/>
</dbReference>
<dbReference type="InterPro" id="IPR036388">
    <property type="entry name" value="WH-like_DNA-bd_sf"/>
</dbReference>
<sequence length="264" mass="28217">MTTTTEEFLGERLMTPAGQPLRVAVYSRLADGIRSGVFPLGAMLPRETELAEQLGISRTPVREALMLLEEDGLIRTRRGVGRFVADAIPRSGLELFQPFDVALSESGAPVEVEVLEFELQQTTDFVSTKLALDSAANTWFRESLVRRNGEPIAILQEHLPAGKYLSDVSPAIASDLQEAAALPASLLASLTARRGPQFDSAVCQIAASVAGKTRAKLLGIDPADSVLVLTQVAERAGTPLYLAKCITSSHVGQLTVMQSTASVS</sequence>
<dbReference type="GO" id="GO:0003677">
    <property type="term" value="F:DNA binding"/>
    <property type="evidence" value="ECO:0007669"/>
    <property type="project" value="UniProtKB-KW"/>
</dbReference>
<feature type="domain" description="HTH gntR-type" evidence="4">
    <location>
        <begin position="19"/>
        <end position="87"/>
    </location>
</feature>
<dbReference type="Proteomes" id="UP000538196">
    <property type="component" value="Unassembled WGS sequence"/>
</dbReference>
<evidence type="ECO:0000256" key="2">
    <source>
        <dbReference type="ARBA" id="ARBA00023125"/>
    </source>
</evidence>
<comment type="caution">
    <text evidence="5">The sequence shown here is derived from an EMBL/GenBank/DDBJ whole genome shotgun (WGS) entry which is preliminary data.</text>
</comment>
<proteinExistence type="predicted"/>
<gene>
    <name evidence="5" type="ORF">FHX33_002840</name>
</gene>
<evidence type="ECO:0000256" key="1">
    <source>
        <dbReference type="ARBA" id="ARBA00023015"/>
    </source>
</evidence>
<dbReference type="SMART" id="SM00866">
    <property type="entry name" value="UTRA"/>
    <property type="match status" value="1"/>
</dbReference>
<dbReference type="Gene3D" id="3.40.1410.10">
    <property type="entry name" value="Chorismate lyase-like"/>
    <property type="match status" value="1"/>
</dbReference>
<dbReference type="RefSeq" id="WP_021759493.1">
    <property type="nucleotide sequence ID" value="NZ_JACHVP010000003.1"/>
</dbReference>
<evidence type="ECO:0000313" key="6">
    <source>
        <dbReference type="Proteomes" id="UP000538196"/>
    </source>
</evidence>
<dbReference type="PRINTS" id="PR00035">
    <property type="entry name" value="HTHGNTR"/>
</dbReference>
<evidence type="ECO:0000313" key="5">
    <source>
        <dbReference type="EMBL" id="MBB2968070.1"/>
    </source>
</evidence>
<dbReference type="AlphaFoldDB" id="A0A7W4UXH9"/>
<dbReference type="Gene3D" id="1.10.10.10">
    <property type="entry name" value="Winged helix-like DNA-binding domain superfamily/Winged helix DNA-binding domain"/>
    <property type="match status" value="1"/>
</dbReference>
<dbReference type="Pfam" id="PF07702">
    <property type="entry name" value="UTRA"/>
    <property type="match status" value="1"/>
</dbReference>
<keyword evidence="2" id="KW-0238">DNA-binding</keyword>
<dbReference type="GO" id="GO:0003700">
    <property type="term" value="F:DNA-binding transcription factor activity"/>
    <property type="evidence" value="ECO:0007669"/>
    <property type="project" value="InterPro"/>
</dbReference>
<keyword evidence="6" id="KW-1185">Reference proteome</keyword>
<dbReference type="GO" id="GO:0045892">
    <property type="term" value="P:negative regulation of DNA-templated transcription"/>
    <property type="evidence" value="ECO:0007669"/>
    <property type="project" value="TreeGrafter"/>
</dbReference>
<dbReference type="InterPro" id="IPR000524">
    <property type="entry name" value="Tscrpt_reg_HTH_GntR"/>
</dbReference>
<organism evidence="5 6">
    <name type="scientific">Leifsonia aquatica</name>
    <name type="common">Corynebacterium aquaticum</name>
    <dbReference type="NCBI Taxonomy" id="144185"/>
    <lineage>
        <taxon>Bacteria</taxon>
        <taxon>Bacillati</taxon>
        <taxon>Actinomycetota</taxon>
        <taxon>Actinomycetes</taxon>
        <taxon>Micrococcales</taxon>
        <taxon>Microbacteriaceae</taxon>
        <taxon>Leifsonia</taxon>
    </lineage>
</organism>
<name>A0A7W4UXH9_LEIAQ</name>
<dbReference type="Pfam" id="PF00392">
    <property type="entry name" value="GntR"/>
    <property type="match status" value="1"/>
</dbReference>
<dbReference type="PANTHER" id="PTHR44846:SF1">
    <property type="entry name" value="MANNOSYL-D-GLYCERATE TRANSPORT_METABOLISM SYSTEM REPRESSOR MNGR-RELATED"/>
    <property type="match status" value="1"/>
</dbReference>
<reference evidence="5 6" key="1">
    <citation type="submission" date="2020-08" db="EMBL/GenBank/DDBJ databases">
        <title>Sequencing the genomes of 1000 actinobacteria strains.</title>
        <authorList>
            <person name="Klenk H.-P."/>
        </authorList>
    </citation>
    <scope>NUCLEOTIDE SEQUENCE [LARGE SCALE GENOMIC DNA]</scope>
    <source>
        <strain evidence="5 6">DSM 20146</strain>
    </source>
</reference>
<keyword evidence="1" id="KW-0805">Transcription regulation</keyword>
<dbReference type="InterPro" id="IPR036390">
    <property type="entry name" value="WH_DNA-bd_sf"/>
</dbReference>
<dbReference type="EMBL" id="JACHVP010000003">
    <property type="protein sequence ID" value="MBB2968070.1"/>
    <property type="molecule type" value="Genomic_DNA"/>
</dbReference>
<keyword evidence="3" id="KW-0804">Transcription</keyword>
<dbReference type="SUPFAM" id="SSF64288">
    <property type="entry name" value="Chorismate lyase-like"/>
    <property type="match status" value="1"/>
</dbReference>
<dbReference type="SUPFAM" id="SSF46785">
    <property type="entry name" value="Winged helix' DNA-binding domain"/>
    <property type="match status" value="1"/>
</dbReference>
<evidence type="ECO:0000256" key="3">
    <source>
        <dbReference type="ARBA" id="ARBA00023163"/>
    </source>
</evidence>
<evidence type="ECO:0000259" key="4">
    <source>
        <dbReference type="PROSITE" id="PS50949"/>
    </source>
</evidence>
<dbReference type="InterPro" id="IPR011663">
    <property type="entry name" value="UTRA"/>
</dbReference>
<dbReference type="InterPro" id="IPR050679">
    <property type="entry name" value="Bact_HTH_transcr_reg"/>
</dbReference>
<dbReference type="InterPro" id="IPR028978">
    <property type="entry name" value="Chorismate_lyase_/UTRA_dom_sf"/>
</dbReference>
<accession>A0A7W4UXH9</accession>
<dbReference type="PANTHER" id="PTHR44846">
    <property type="entry name" value="MANNOSYL-D-GLYCERATE TRANSPORT/METABOLISM SYSTEM REPRESSOR MNGR-RELATED"/>
    <property type="match status" value="1"/>
</dbReference>
<dbReference type="SMART" id="SM00345">
    <property type="entry name" value="HTH_GNTR"/>
    <property type="match status" value="1"/>
</dbReference>
<dbReference type="CDD" id="cd07377">
    <property type="entry name" value="WHTH_GntR"/>
    <property type="match status" value="1"/>
</dbReference>